<gene>
    <name evidence="5" type="ORF">A2983_04730</name>
</gene>
<dbReference type="SUPFAM" id="SSF52009">
    <property type="entry name" value="Phosphohistidine domain"/>
    <property type="match status" value="1"/>
</dbReference>
<dbReference type="Gene3D" id="3.50.30.10">
    <property type="entry name" value="Phosphohistidine domain"/>
    <property type="match status" value="1"/>
</dbReference>
<protein>
    <recommendedName>
        <fullName evidence="4">PEP-utilising enzyme mobile domain-containing protein</fullName>
    </recommendedName>
</protein>
<dbReference type="EMBL" id="MFQH01000004">
    <property type="protein sequence ID" value="OGH78635.1"/>
    <property type="molecule type" value="Genomic_DNA"/>
</dbReference>
<keyword evidence="2" id="KW-0547">Nucleotide-binding</keyword>
<feature type="domain" description="PEP-utilising enzyme mobile" evidence="4">
    <location>
        <begin position="283"/>
        <end position="354"/>
    </location>
</feature>
<dbReference type="Proteomes" id="UP000177040">
    <property type="component" value="Unassembled WGS sequence"/>
</dbReference>
<dbReference type="InterPro" id="IPR008279">
    <property type="entry name" value="PEP-util_enz_mobile_dom"/>
</dbReference>
<dbReference type="PANTHER" id="PTHR43030:SF1">
    <property type="entry name" value="PHOSPHOENOLPYRUVATE SYNTHASE"/>
    <property type="match status" value="1"/>
</dbReference>
<proteinExistence type="inferred from homology"/>
<comment type="similarity">
    <text evidence="1">Belongs to the PEP-utilizing enzyme family.</text>
</comment>
<dbReference type="InterPro" id="IPR036637">
    <property type="entry name" value="Phosphohistidine_dom_sf"/>
</dbReference>
<dbReference type="GO" id="GO:0008986">
    <property type="term" value="F:pyruvate, water dikinase activity"/>
    <property type="evidence" value="ECO:0007669"/>
    <property type="project" value="InterPro"/>
</dbReference>
<evidence type="ECO:0000313" key="5">
    <source>
        <dbReference type="EMBL" id="OGH78635.1"/>
    </source>
</evidence>
<evidence type="ECO:0000256" key="1">
    <source>
        <dbReference type="ARBA" id="ARBA00007837"/>
    </source>
</evidence>
<accession>A0A1F6N3R5</accession>
<organism evidence="5 6">
    <name type="scientific">Candidatus Magasanikbacteria bacterium RIFCSPLOWO2_01_FULL_40_15</name>
    <dbReference type="NCBI Taxonomy" id="1798686"/>
    <lineage>
        <taxon>Bacteria</taxon>
        <taxon>Candidatus Magasanikiibacteriota</taxon>
    </lineage>
</organism>
<reference evidence="5 6" key="1">
    <citation type="journal article" date="2016" name="Nat. Commun.">
        <title>Thousands of microbial genomes shed light on interconnected biogeochemical processes in an aquifer system.</title>
        <authorList>
            <person name="Anantharaman K."/>
            <person name="Brown C.T."/>
            <person name="Hug L.A."/>
            <person name="Sharon I."/>
            <person name="Castelle C.J."/>
            <person name="Probst A.J."/>
            <person name="Thomas B.C."/>
            <person name="Singh A."/>
            <person name="Wilkins M.J."/>
            <person name="Karaoz U."/>
            <person name="Brodie E.L."/>
            <person name="Williams K.H."/>
            <person name="Hubbard S.S."/>
            <person name="Banfield J.F."/>
        </authorList>
    </citation>
    <scope>NUCLEOTIDE SEQUENCE [LARGE SCALE GENOMIC DNA]</scope>
</reference>
<dbReference type="Pfam" id="PF00391">
    <property type="entry name" value="PEP-utilizers"/>
    <property type="match status" value="1"/>
</dbReference>
<dbReference type="AlphaFoldDB" id="A0A1F6N3R5"/>
<dbReference type="InterPro" id="IPR006319">
    <property type="entry name" value="PEP_synth"/>
</dbReference>
<evidence type="ECO:0000256" key="2">
    <source>
        <dbReference type="ARBA" id="ARBA00022741"/>
    </source>
</evidence>
<dbReference type="PANTHER" id="PTHR43030">
    <property type="entry name" value="PHOSPHOENOLPYRUVATE SYNTHASE"/>
    <property type="match status" value="1"/>
</dbReference>
<sequence>MKIKYERHRREYTILGISAVIDAMVGQVLSEKYGGSFVEMISVVQNGVYWHFQVEGDRERVSKLFLEKVNRGEIDFDREYNQFSQSVSEFENKVLFLPAKQYYLKTYQDFFHYYQILIPIAYTGMDSADFVSILKPELQQAYLDWATRVRLRGEVIYKNGEMNFIPEYTLWLSQDILSEYSAQELQYLTCYELLAYCREKTSLPEPAILKERINSFFYRQGSGEKSEMLQGKQATQKINSFGLMNALEDVITELTELNGITAFPGLVTGKVRIIRTRQDMNNFQDNEIIVSGMTDPSYLPIMKRALAFVTNEGGVLCHAAIVARELKKPCIIGTKYATHIFKDGDLVEVDAIQGIIKKCG</sequence>
<evidence type="ECO:0000259" key="4">
    <source>
        <dbReference type="Pfam" id="PF00391"/>
    </source>
</evidence>
<name>A0A1F6N3R5_9BACT</name>
<dbReference type="GO" id="GO:0005524">
    <property type="term" value="F:ATP binding"/>
    <property type="evidence" value="ECO:0007669"/>
    <property type="project" value="UniProtKB-KW"/>
</dbReference>
<comment type="caution">
    <text evidence="5">The sequence shown here is derived from an EMBL/GenBank/DDBJ whole genome shotgun (WGS) entry which is preliminary data.</text>
</comment>
<keyword evidence="3" id="KW-0067">ATP-binding</keyword>
<evidence type="ECO:0000256" key="3">
    <source>
        <dbReference type="ARBA" id="ARBA00022840"/>
    </source>
</evidence>
<evidence type="ECO:0000313" key="6">
    <source>
        <dbReference type="Proteomes" id="UP000177040"/>
    </source>
</evidence>